<evidence type="ECO:0000259" key="3">
    <source>
        <dbReference type="Pfam" id="PF00892"/>
    </source>
</evidence>
<feature type="transmembrane region" description="Helical" evidence="2">
    <location>
        <begin position="222"/>
        <end position="244"/>
    </location>
</feature>
<dbReference type="EMBL" id="CAJNIZ010036558">
    <property type="protein sequence ID" value="CAE7566132.1"/>
    <property type="molecule type" value="Genomic_DNA"/>
</dbReference>
<feature type="transmembrane region" description="Helical" evidence="2">
    <location>
        <begin position="126"/>
        <end position="145"/>
    </location>
</feature>
<proteinExistence type="predicted"/>
<dbReference type="Proteomes" id="UP000649617">
    <property type="component" value="Unassembled WGS sequence"/>
</dbReference>
<comment type="caution">
    <text evidence="4">The sequence shown here is derived from an EMBL/GenBank/DDBJ whole genome shotgun (WGS) entry which is preliminary data.</text>
</comment>
<feature type="domain" description="EamA" evidence="3">
    <location>
        <begin position="159"/>
        <end position="296"/>
    </location>
</feature>
<dbReference type="AlphaFoldDB" id="A0A812UI65"/>
<keyword evidence="2" id="KW-1133">Transmembrane helix</keyword>
<feature type="transmembrane region" description="Helical" evidence="2">
    <location>
        <begin position="251"/>
        <end position="269"/>
    </location>
</feature>
<dbReference type="GO" id="GO:0016020">
    <property type="term" value="C:membrane"/>
    <property type="evidence" value="ECO:0007669"/>
    <property type="project" value="InterPro"/>
</dbReference>
<accession>A0A812UI65</accession>
<feature type="transmembrane region" description="Helical" evidence="2">
    <location>
        <begin position="38"/>
        <end position="58"/>
    </location>
</feature>
<organism evidence="4 5">
    <name type="scientific">Symbiodinium pilosum</name>
    <name type="common">Dinoflagellate</name>
    <dbReference type="NCBI Taxonomy" id="2952"/>
    <lineage>
        <taxon>Eukaryota</taxon>
        <taxon>Sar</taxon>
        <taxon>Alveolata</taxon>
        <taxon>Dinophyceae</taxon>
        <taxon>Suessiales</taxon>
        <taxon>Symbiodiniaceae</taxon>
        <taxon>Symbiodinium</taxon>
    </lineage>
</organism>
<dbReference type="OrthoDB" id="306876at2759"/>
<dbReference type="InterPro" id="IPR037185">
    <property type="entry name" value="EmrE-like"/>
</dbReference>
<feature type="transmembrane region" description="Helical" evidence="2">
    <location>
        <begin position="188"/>
        <end position="210"/>
    </location>
</feature>
<feature type="region of interest" description="Disordered" evidence="1">
    <location>
        <begin position="343"/>
        <end position="373"/>
    </location>
</feature>
<feature type="transmembrane region" description="Helical" evidence="2">
    <location>
        <begin position="102"/>
        <end position="119"/>
    </location>
</feature>
<dbReference type="Pfam" id="PF00892">
    <property type="entry name" value="EamA"/>
    <property type="match status" value="2"/>
</dbReference>
<evidence type="ECO:0000256" key="1">
    <source>
        <dbReference type="SAM" id="MobiDB-lite"/>
    </source>
</evidence>
<evidence type="ECO:0000256" key="2">
    <source>
        <dbReference type="SAM" id="Phobius"/>
    </source>
</evidence>
<dbReference type="SUPFAM" id="SSF103481">
    <property type="entry name" value="Multidrug resistance efflux transporter EmrE"/>
    <property type="match status" value="1"/>
</dbReference>
<keyword evidence="2" id="KW-0812">Transmembrane</keyword>
<dbReference type="PANTHER" id="PTHR22911">
    <property type="entry name" value="ACYL-MALONYL CONDENSING ENZYME-RELATED"/>
    <property type="match status" value="1"/>
</dbReference>
<dbReference type="InterPro" id="IPR000620">
    <property type="entry name" value="EamA_dom"/>
</dbReference>
<keyword evidence="5" id="KW-1185">Reference proteome</keyword>
<name>A0A812UI65_SYMPI</name>
<evidence type="ECO:0000313" key="4">
    <source>
        <dbReference type="EMBL" id="CAE7566132.1"/>
    </source>
</evidence>
<sequence>MICSAEVIGISLMLASGISVTCEMVTTKVIQDIMRLPFWYLLAVCCAVAASFIGLFWLCRGTDLPRSVDMKWVLARALFENLHWMLAMLSVLVGAAPGDVAALTSIDIIAAALLGLVFLGERVSIFHFLALILSVTGALCISQPHFLFGNVEGERSPVGYCMAMLSGCFQACSFICARKSTHIPATQLAFASLVFAVPAAFLPPICHVGATESVEEMVERPWQVLGLLVILTVWVLVSILLPAAGATRCPAAVSATVFTSSSMITGYVAQTALFSEAPKPLKLLGAGCMLCSVVMMAVRCRGKDSEEACEDSLPDTSATSCETPQDDETLSLGSFVASEVSFTSSSSRLRQRSSSKPLPQRLGACLPLATTSA</sequence>
<keyword evidence="2" id="KW-0472">Membrane</keyword>
<gene>
    <name evidence="4" type="primary">PGC</name>
    <name evidence="4" type="ORF">SPIL2461_LOCUS15195</name>
</gene>
<evidence type="ECO:0000313" key="5">
    <source>
        <dbReference type="Proteomes" id="UP000649617"/>
    </source>
</evidence>
<feature type="domain" description="EamA" evidence="3">
    <location>
        <begin position="8"/>
        <end position="142"/>
    </location>
</feature>
<feature type="transmembrane region" description="Helical" evidence="2">
    <location>
        <begin position="157"/>
        <end position="176"/>
    </location>
</feature>
<feature type="transmembrane region" description="Helical" evidence="2">
    <location>
        <begin position="78"/>
        <end position="96"/>
    </location>
</feature>
<reference evidence="4" key="1">
    <citation type="submission" date="2021-02" db="EMBL/GenBank/DDBJ databases">
        <authorList>
            <person name="Dougan E. K."/>
            <person name="Rhodes N."/>
            <person name="Thang M."/>
            <person name="Chan C."/>
        </authorList>
    </citation>
    <scope>NUCLEOTIDE SEQUENCE</scope>
</reference>
<feature type="compositionally biased region" description="Low complexity" evidence="1">
    <location>
        <begin position="343"/>
        <end position="355"/>
    </location>
</feature>
<protein>
    <submittedName>
        <fullName evidence="4">PGC protein</fullName>
    </submittedName>
</protein>